<proteinExistence type="predicted"/>
<protein>
    <submittedName>
        <fullName evidence="1">Uncharacterized protein</fullName>
    </submittedName>
</protein>
<dbReference type="Proteomes" id="UP000703269">
    <property type="component" value="Unassembled WGS sequence"/>
</dbReference>
<reference evidence="1 2" key="1">
    <citation type="submission" date="2021-08" db="EMBL/GenBank/DDBJ databases">
        <title>Draft Genome Sequence of Phanerochaete sordida strain YK-624.</title>
        <authorList>
            <person name="Mori T."/>
            <person name="Dohra H."/>
            <person name="Suzuki T."/>
            <person name="Kawagishi H."/>
            <person name="Hirai H."/>
        </authorList>
    </citation>
    <scope>NUCLEOTIDE SEQUENCE [LARGE SCALE GENOMIC DNA]</scope>
    <source>
        <strain evidence="1 2">YK-624</strain>
    </source>
</reference>
<evidence type="ECO:0000313" key="2">
    <source>
        <dbReference type="Proteomes" id="UP000703269"/>
    </source>
</evidence>
<name>A0A9P3GLB5_9APHY</name>
<dbReference type="AlphaFoldDB" id="A0A9P3GLB5"/>
<evidence type="ECO:0000313" key="1">
    <source>
        <dbReference type="EMBL" id="GJE96856.1"/>
    </source>
</evidence>
<dbReference type="EMBL" id="BPQB01000064">
    <property type="protein sequence ID" value="GJE96856.1"/>
    <property type="molecule type" value="Genomic_DNA"/>
</dbReference>
<keyword evidence="2" id="KW-1185">Reference proteome</keyword>
<organism evidence="1 2">
    <name type="scientific">Phanerochaete sordida</name>
    <dbReference type="NCBI Taxonomy" id="48140"/>
    <lineage>
        <taxon>Eukaryota</taxon>
        <taxon>Fungi</taxon>
        <taxon>Dikarya</taxon>
        <taxon>Basidiomycota</taxon>
        <taxon>Agaricomycotina</taxon>
        <taxon>Agaricomycetes</taxon>
        <taxon>Polyporales</taxon>
        <taxon>Phanerochaetaceae</taxon>
        <taxon>Phanerochaete</taxon>
    </lineage>
</organism>
<comment type="caution">
    <text evidence="1">The sequence shown here is derived from an EMBL/GenBank/DDBJ whole genome shotgun (WGS) entry which is preliminary data.</text>
</comment>
<gene>
    <name evidence="1" type="ORF">PsYK624_130630</name>
</gene>
<sequence>MIVAGSVVLGFSPTESLGEDRLVANVQVEHARFSGPSAADAPASVSSISLTASFAAGGDGDAPSFDVLRGATGSARFAQLEFWVRDGDALDEQGMRALVRAVLRREQLAWALARGVLGLSHGVRDDRTGEWSTDAYISSGQIRSVLAARSASAVDDGPPALDDDEYAEFLSLFFEQKRDEYSRRLPALRAERAVAKARSSEEISRLPGTCRAGG</sequence>
<accession>A0A9P3GLB5</accession>